<accession>A0A7Y8GVX5</accession>
<name>A0A7Y8GVX5_9BURK</name>
<dbReference type="EMBL" id="VYGV01000007">
    <property type="protein sequence ID" value="NWF45844.1"/>
    <property type="molecule type" value="Genomic_DNA"/>
</dbReference>
<keyword evidence="1" id="KW-0812">Transmembrane</keyword>
<keyword evidence="3" id="KW-1185">Reference proteome</keyword>
<protein>
    <submittedName>
        <fullName evidence="2">Uncharacterized protein</fullName>
    </submittedName>
</protein>
<dbReference type="Proteomes" id="UP000545507">
    <property type="component" value="Unassembled WGS sequence"/>
</dbReference>
<dbReference type="AlphaFoldDB" id="A0A7Y8GVX5"/>
<organism evidence="2 3">
    <name type="scientific">Hydrogenophaga aromaticivorans</name>
    <dbReference type="NCBI Taxonomy" id="2610898"/>
    <lineage>
        <taxon>Bacteria</taxon>
        <taxon>Pseudomonadati</taxon>
        <taxon>Pseudomonadota</taxon>
        <taxon>Betaproteobacteria</taxon>
        <taxon>Burkholderiales</taxon>
        <taxon>Comamonadaceae</taxon>
        <taxon>Hydrogenophaga</taxon>
    </lineage>
</organism>
<comment type="caution">
    <text evidence="2">The sequence shown here is derived from an EMBL/GenBank/DDBJ whole genome shotgun (WGS) entry which is preliminary data.</text>
</comment>
<sequence length="128" mass="13603">MNTDNPDTVMMDEQTHWEATQMEDVFLPSVRVQLGWSDVENAVNQGAIVPAQAHALWASWALPGSPTRVGAGEPRSEGTDVEGIPWSRTEAAELAPAPVERSVPMQVLALLIAALVGAALTLLVLGHA</sequence>
<feature type="transmembrane region" description="Helical" evidence="1">
    <location>
        <begin position="107"/>
        <end position="126"/>
    </location>
</feature>
<keyword evidence="1" id="KW-1133">Transmembrane helix</keyword>
<evidence type="ECO:0000313" key="2">
    <source>
        <dbReference type="EMBL" id="NWF45844.1"/>
    </source>
</evidence>
<reference evidence="2 3" key="1">
    <citation type="submission" date="2019-09" db="EMBL/GenBank/DDBJ databases">
        <title>Hydrogenophaga aromatica sp. nov., isolated from a para-xylene-degrading enrichment culture.</title>
        <authorList>
            <person name="Tancsics A."/>
            <person name="Banerjee S."/>
        </authorList>
    </citation>
    <scope>NUCLEOTIDE SEQUENCE [LARGE SCALE GENOMIC DNA]</scope>
    <source>
        <strain evidence="2 3">D2P1</strain>
    </source>
</reference>
<evidence type="ECO:0000313" key="3">
    <source>
        <dbReference type="Proteomes" id="UP000545507"/>
    </source>
</evidence>
<dbReference type="RefSeq" id="WP_177135727.1">
    <property type="nucleotide sequence ID" value="NZ_JAGPWB010000047.1"/>
</dbReference>
<gene>
    <name evidence="2" type="ORF">F3K02_11370</name>
</gene>
<keyword evidence="1" id="KW-0472">Membrane</keyword>
<evidence type="ECO:0000256" key="1">
    <source>
        <dbReference type="SAM" id="Phobius"/>
    </source>
</evidence>
<proteinExistence type="predicted"/>